<evidence type="ECO:0000313" key="1">
    <source>
        <dbReference type="EMBL" id="KAK8956062.1"/>
    </source>
</evidence>
<dbReference type="EMBL" id="JBBWWR010000013">
    <property type="protein sequence ID" value="KAK8956062.1"/>
    <property type="molecule type" value="Genomic_DNA"/>
</dbReference>
<organism evidence="1 2">
    <name type="scientific">Platanthera guangdongensis</name>
    <dbReference type="NCBI Taxonomy" id="2320717"/>
    <lineage>
        <taxon>Eukaryota</taxon>
        <taxon>Viridiplantae</taxon>
        <taxon>Streptophyta</taxon>
        <taxon>Embryophyta</taxon>
        <taxon>Tracheophyta</taxon>
        <taxon>Spermatophyta</taxon>
        <taxon>Magnoliopsida</taxon>
        <taxon>Liliopsida</taxon>
        <taxon>Asparagales</taxon>
        <taxon>Orchidaceae</taxon>
        <taxon>Orchidoideae</taxon>
        <taxon>Orchideae</taxon>
        <taxon>Orchidinae</taxon>
        <taxon>Platanthera</taxon>
    </lineage>
</organism>
<accession>A0ABR2M164</accession>
<gene>
    <name evidence="1" type="ORF">KSP40_PGU001995</name>
</gene>
<dbReference type="Proteomes" id="UP001412067">
    <property type="component" value="Unassembled WGS sequence"/>
</dbReference>
<name>A0ABR2M164_9ASPA</name>
<reference evidence="1 2" key="1">
    <citation type="journal article" date="2022" name="Nat. Plants">
        <title>Genomes of leafy and leafless Platanthera orchids illuminate the evolution of mycoheterotrophy.</title>
        <authorList>
            <person name="Li M.H."/>
            <person name="Liu K.W."/>
            <person name="Li Z."/>
            <person name="Lu H.C."/>
            <person name="Ye Q.L."/>
            <person name="Zhang D."/>
            <person name="Wang J.Y."/>
            <person name="Li Y.F."/>
            <person name="Zhong Z.M."/>
            <person name="Liu X."/>
            <person name="Yu X."/>
            <person name="Liu D.K."/>
            <person name="Tu X.D."/>
            <person name="Liu B."/>
            <person name="Hao Y."/>
            <person name="Liao X.Y."/>
            <person name="Jiang Y.T."/>
            <person name="Sun W.H."/>
            <person name="Chen J."/>
            <person name="Chen Y.Q."/>
            <person name="Ai Y."/>
            <person name="Zhai J.W."/>
            <person name="Wu S.S."/>
            <person name="Zhou Z."/>
            <person name="Hsiao Y.Y."/>
            <person name="Wu W.L."/>
            <person name="Chen Y.Y."/>
            <person name="Lin Y.F."/>
            <person name="Hsu J.L."/>
            <person name="Li C.Y."/>
            <person name="Wang Z.W."/>
            <person name="Zhao X."/>
            <person name="Zhong W.Y."/>
            <person name="Ma X.K."/>
            <person name="Ma L."/>
            <person name="Huang J."/>
            <person name="Chen G.Z."/>
            <person name="Huang M.Z."/>
            <person name="Huang L."/>
            <person name="Peng D.H."/>
            <person name="Luo Y.B."/>
            <person name="Zou S.Q."/>
            <person name="Chen S.P."/>
            <person name="Lan S."/>
            <person name="Tsai W.C."/>
            <person name="Van de Peer Y."/>
            <person name="Liu Z.J."/>
        </authorList>
    </citation>
    <scope>NUCLEOTIDE SEQUENCE [LARGE SCALE GENOMIC DNA]</scope>
    <source>
        <strain evidence="1">Lor288</strain>
    </source>
</reference>
<protein>
    <submittedName>
        <fullName evidence="1">Uncharacterized protein</fullName>
    </submittedName>
</protein>
<sequence length="85" mass="9765">MPRPKNLLSGLSGVQVATMKARQRIKDARGADMAMRFLGRWGMLQMACGRDDKKTRPKKAKKIERIKDRIEVPRSTSWPLPFKLI</sequence>
<proteinExistence type="predicted"/>
<evidence type="ECO:0000313" key="2">
    <source>
        <dbReference type="Proteomes" id="UP001412067"/>
    </source>
</evidence>
<keyword evidence="2" id="KW-1185">Reference proteome</keyword>
<comment type="caution">
    <text evidence="1">The sequence shown here is derived from an EMBL/GenBank/DDBJ whole genome shotgun (WGS) entry which is preliminary data.</text>
</comment>